<evidence type="ECO:0000313" key="8">
    <source>
        <dbReference type="Proteomes" id="UP000380867"/>
    </source>
</evidence>
<evidence type="ECO:0000256" key="5">
    <source>
        <dbReference type="ARBA" id="ARBA00023136"/>
    </source>
</evidence>
<name>A0A5M4FHA8_9ACTN</name>
<dbReference type="GO" id="GO:0005886">
    <property type="term" value="C:plasma membrane"/>
    <property type="evidence" value="ECO:0007669"/>
    <property type="project" value="UniProtKB-SubCell"/>
</dbReference>
<comment type="caution">
    <text evidence="7">The sequence shown here is derived from an EMBL/GenBank/DDBJ whole genome shotgun (WGS) entry which is preliminary data.</text>
</comment>
<comment type="similarity">
    <text evidence="2 6">Belongs to the SURF1 family.</text>
</comment>
<dbReference type="Pfam" id="PF02104">
    <property type="entry name" value="SURF1"/>
    <property type="match status" value="1"/>
</dbReference>
<dbReference type="PROSITE" id="PS50895">
    <property type="entry name" value="SURF1"/>
    <property type="match status" value="1"/>
</dbReference>
<dbReference type="InterPro" id="IPR045214">
    <property type="entry name" value="Surf1/Surf4"/>
</dbReference>
<dbReference type="InterPro" id="IPR002994">
    <property type="entry name" value="Surf1/Shy1"/>
</dbReference>
<protein>
    <recommendedName>
        <fullName evidence="6">SURF1-like protein</fullName>
    </recommendedName>
</protein>
<proteinExistence type="inferred from homology"/>
<comment type="subcellular location">
    <subcellularLocation>
        <location evidence="6">Cell membrane</location>
        <topology evidence="6">Multi-pass membrane protein</topology>
    </subcellularLocation>
    <subcellularLocation>
        <location evidence="1">Membrane</location>
    </subcellularLocation>
</comment>
<keyword evidence="6" id="KW-1003">Cell membrane</keyword>
<feature type="transmembrane region" description="Helical" evidence="6">
    <location>
        <begin position="39"/>
        <end position="58"/>
    </location>
</feature>
<evidence type="ECO:0000256" key="3">
    <source>
        <dbReference type="ARBA" id="ARBA00022692"/>
    </source>
</evidence>
<dbReference type="AlphaFoldDB" id="A0A5M4FHA8"/>
<sequence>MSMSCMDTILGGRTPPGGRDVGPHNYRRHVYRFLLSMRWIGFAVFVIVLAAVCTRLGFWQIHRLEHRLEQNKIITAHLKADPVDLTQVLKPGGEVDDQSEYTRVRATGTYDVEHQVTVKFSTRDGAPGVDVVTPFVLSSGDAVLVDRGWQETQNTVTRPVVPDPPSGEVTITGWLRQNNGAGNDAVRPVAGQIRAISSIGFADSVPYKLLGGYLNLRSEDPAAAKKLAAEPEPERGQGPHFFYALQWWFFALLAVVGYFWFARSEAKERRNPTRIDGFADSSPPR</sequence>
<evidence type="ECO:0000313" key="7">
    <source>
        <dbReference type="EMBL" id="KAA1399507.1"/>
    </source>
</evidence>
<dbReference type="Proteomes" id="UP000380867">
    <property type="component" value="Unassembled WGS sequence"/>
</dbReference>
<keyword evidence="4 6" id="KW-1133">Transmembrane helix</keyword>
<dbReference type="OrthoDB" id="9807214at2"/>
<dbReference type="EMBL" id="SDPQ02000001">
    <property type="protein sequence ID" value="KAA1399507.1"/>
    <property type="molecule type" value="Genomic_DNA"/>
</dbReference>
<dbReference type="PANTHER" id="PTHR23427">
    <property type="entry name" value="SURFEIT LOCUS PROTEIN"/>
    <property type="match status" value="1"/>
</dbReference>
<dbReference type="CDD" id="cd06662">
    <property type="entry name" value="SURF1"/>
    <property type="match status" value="1"/>
</dbReference>
<evidence type="ECO:0000256" key="6">
    <source>
        <dbReference type="RuleBase" id="RU363076"/>
    </source>
</evidence>
<keyword evidence="8" id="KW-1185">Reference proteome</keyword>
<reference evidence="7" key="1">
    <citation type="submission" date="2019-09" db="EMBL/GenBank/DDBJ databases">
        <authorList>
            <person name="Li J."/>
        </authorList>
    </citation>
    <scope>NUCLEOTIDE SEQUENCE [LARGE SCALE GENOMIC DNA]</scope>
    <source>
        <strain evidence="7">JCM 14732</strain>
    </source>
</reference>
<keyword evidence="3 6" id="KW-0812">Transmembrane</keyword>
<accession>A0A5M4FHA8</accession>
<evidence type="ECO:0000256" key="4">
    <source>
        <dbReference type="ARBA" id="ARBA00022989"/>
    </source>
</evidence>
<gene>
    <name evidence="7" type="ORF">ESP70_001700</name>
</gene>
<keyword evidence="5 6" id="KW-0472">Membrane</keyword>
<organism evidence="7 8">
    <name type="scientific">Aeromicrobium ginsengisoli</name>
    <dbReference type="NCBI Taxonomy" id="363867"/>
    <lineage>
        <taxon>Bacteria</taxon>
        <taxon>Bacillati</taxon>
        <taxon>Actinomycetota</taxon>
        <taxon>Actinomycetes</taxon>
        <taxon>Propionibacteriales</taxon>
        <taxon>Nocardioidaceae</taxon>
        <taxon>Aeromicrobium</taxon>
    </lineage>
</organism>
<evidence type="ECO:0000256" key="1">
    <source>
        <dbReference type="ARBA" id="ARBA00004370"/>
    </source>
</evidence>
<dbReference type="PANTHER" id="PTHR23427:SF2">
    <property type="entry name" value="SURFEIT LOCUS PROTEIN 1"/>
    <property type="match status" value="1"/>
</dbReference>
<evidence type="ECO:0000256" key="2">
    <source>
        <dbReference type="ARBA" id="ARBA00007165"/>
    </source>
</evidence>
<feature type="transmembrane region" description="Helical" evidence="6">
    <location>
        <begin position="241"/>
        <end position="261"/>
    </location>
</feature>